<keyword evidence="2 4" id="KW-0378">Hydrolase</keyword>
<dbReference type="InterPro" id="IPR015422">
    <property type="entry name" value="PyrdxlP-dep_Trfase_small"/>
</dbReference>
<proteinExistence type="inferred from homology"/>
<organism evidence="8 9">
    <name type="scientific">Stappia indica</name>
    <dbReference type="NCBI Taxonomy" id="538381"/>
    <lineage>
        <taxon>Bacteria</taxon>
        <taxon>Pseudomonadati</taxon>
        <taxon>Pseudomonadota</taxon>
        <taxon>Alphaproteobacteria</taxon>
        <taxon>Hyphomicrobiales</taxon>
        <taxon>Stappiaceae</taxon>
        <taxon>Stappia</taxon>
    </lineage>
</organism>
<dbReference type="Gene3D" id="3.40.640.10">
    <property type="entry name" value="Type I PLP-dependent aspartate aminotransferase-like (Major domain)"/>
    <property type="match status" value="1"/>
</dbReference>
<dbReference type="HAMAP" id="MF_01970">
    <property type="entry name" value="Kynureninase"/>
    <property type="match status" value="1"/>
</dbReference>
<dbReference type="NCBIfam" id="TIGR01814">
    <property type="entry name" value="kynureninase"/>
    <property type="match status" value="1"/>
</dbReference>
<feature type="binding site" evidence="4">
    <location>
        <position position="232"/>
    </location>
    <ligand>
        <name>pyridoxal 5'-phosphate</name>
        <dbReference type="ChEBI" id="CHEBI:597326"/>
    </ligand>
</feature>
<feature type="modified residue" description="N6-(pyridoxal phosphate)lysine" evidence="4">
    <location>
        <position position="233"/>
    </location>
</feature>
<dbReference type="SUPFAM" id="SSF53383">
    <property type="entry name" value="PLP-dependent transferases"/>
    <property type="match status" value="1"/>
</dbReference>
<evidence type="ECO:0000256" key="1">
    <source>
        <dbReference type="ARBA" id="ARBA00022642"/>
    </source>
</evidence>
<evidence type="ECO:0000313" key="9">
    <source>
        <dbReference type="Proteomes" id="UP000219331"/>
    </source>
</evidence>
<comment type="function">
    <text evidence="4 6">Catalyzes the cleavage of L-kynurenine (L-Kyn) and L-3-hydroxykynurenine (L-3OHKyn) into anthranilic acid (AA) and 3-hydroxyanthranilic acid (3-OHAA), respectively.</text>
</comment>
<dbReference type="GO" id="GO:0019805">
    <property type="term" value="P:quinolinate biosynthetic process"/>
    <property type="evidence" value="ECO:0007669"/>
    <property type="project" value="UniProtKB-UniRule"/>
</dbReference>
<dbReference type="GO" id="GO:0043420">
    <property type="term" value="P:anthranilate metabolic process"/>
    <property type="evidence" value="ECO:0007669"/>
    <property type="project" value="TreeGrafter"/>
</dbReference>
<dbReference type="GO" id="GO:0005737">
    <property type="term" value="C:cytoplasm"/>
    <property type="evidence" value="ECO:0007669"/>
    <property type="project" value="UniProtKB-UniRule"/>
</dbReference>
<dbReference type="PIRSF" id="PIRSF038800">
    <property type="entry name" value="KYNU"/>
    <property type="match status" value="1"/>
</dbReference>
<feature type="binding site" evidence="4">
    <location>
        <begin position="136"/>
        <end position="139"/>
    </location>
    <ligand>
        <name>pyridoxal 5'-phosphate</name>
        <dbReference type="ChEBI" id="CHEBI:597326"/>
    </ligand>
</feature>
<dbReference type="Gene3D" id="3.90.1150.10">
    <property type="entry name" value="Aspartate Aminotransferase, domain 1"/>
    <property type="match status" value="1"/>
</dbReference>
<dbReference type="InterPro" id="IPR015424">
    <property type="entry name" value="PyrdxlP-dep_Trfase"/>
</dbReference>
<keyword evidence="3 4" id="KW-0663">Pyridoxal phosphate</keyword>
<evidence type="ECO:0000256" key="7">
    <source>
        <dbReference type="SAM" id="MobiDB-lite"/>
    </source>
</evidence>
<dbReference type="GO" id="GO:0097053">
    <property type="term" value="P:L-kynurenine catabolic process"/>
    <property type="evidence" value="ECO:0007669"/>
    <property type="project" value="UniProtKB-UniRule"/>
</dbReference>
<dbReference type="InterPro" id="IPR010111">
    <property type="entry name" value="Kynureninase"/>
</dbReference>
<dbReference type="OrthoDB" id="9812626at2"/>
<dbReference type="GO" id="GO:0030429">
    <property type="term" value="F:kynureninase activity"/>
    <property type="evidence" value="ECO:0007669"/>
    <property type="project" value="UniProtKB-UniRule"/>
</dbReference>
<reference evidence="8 9" key="1">
    <citation type="submission" date="2017-08" db="EMBL/GenBank/DDBJ databases">
        <authorList>
            <person name="de Groot N.N."/>
        </authorList>
    </citation>
    <scope>NUCLEOTIDE SEQUENCE [LARGE SCALE GENOMIC DNA]</scope>
    <source>
        <strain evidence="8 9">USBA 352</strain>
    </source>
</reference>
<feature type="binding site" evidence="4">
    <location>
        <position position="178"/>
    </location>
    <ligand>
        <name>pyridoxal 5'-phosphate</name>
        <dbReference type="ChEBI" id="CHEBI:597326"/>
    </ligand>
</feature>
<dbReference type="InterPro" id="IPR015421">
    <property type="entry name" value="PyrdxlP-dep_Trfase_major"/>
</dbReference>
<feature type="region of interest" description="Disordered" evidence="7">
    <location>
        <begin position="1"/>
        <end position="22"/>
    </location>
</feature>
<dbReference type="EMBL" id="OBML01000009">
    <property type="protein sequence ID" value="SOC17970.1"/>
    <property type="molecule type" value="Genomic_DNA"/>
</dbReference>
<dbReference type="AlphaFoldDB" id="A0A285T8U1"/>
<dbReference type="PANTHER" id="PTHR14084:SF0">
    <property type="entry name" value="KYNURENINASE"/>
    <property type="match status" value="1"/>
</dbReference>
<dbReference type="FunFam" id="3.40.640.10:FF:000107">
    <property type="entry name" value="Kynureninase"/>
    <property type="match status" value="1"/>
</dbReference>
<feature type="binding site" evidence="4">
    <location>
        <position position="109"/>
    </location>
    <ligand>
        <name>pyridoxal 5'-phosphate</name>
        <dbReference type="ChEBI" id="CHEBI:597326"/>
    </ligand>
</feature>
<dbReference type="RefSeq" id="WP_083206313.1">
    <property type="nucleotide sequence ID" value="NZ_MBQE01000003.1"/>
</dbReference>
<evidence type="ECO:0000256" key="6">
    <source>
        <dbReference type="PIRNR" id="PIRNR038800"/>
    </source>
</evidence>
<dbReference type="PANTHER" id="PTHR14084">
    <property type="entry name" value="KYNURENINASE"/>
    <property type="match status" value="1"/>
</dbReference>
<evidence type="ECO:0000256" key="4">
    <source>
        <dbReference type="HAMAP-Rule" id="MF_01970"/>
    </source>
</evidence>
<gene>
    <name evidence="4" type="primary">kynU</name>
    <name evidence="8" type="ORF">SAMN05421512_109150</name>
</gene>
<feature type="binding site" evidence="4">
    <location>
        <position position="210"/>
    </location>
    <ligand>
        <name>pyridoxal 5'-phosphate</name>
        <dbReference type="ChEBI" id="CHEBI:597326"/>
    </ligand>
</feature>
<dbReference type="UniPathway" id="UPA00253">
    <property type="reaction ID" value="UER00329"/>
</dbReference>
<keyword evidence="9" id="KW-1185">Reference proteome</keyword>
<name>A0A285T8U1_9HYPH</name>
<protein>
    <recommendedName>
        <fullName evidence="4 5">Kynureninase</fullName>
        <ecNumber evidence="4 5">3.7.1.3</ecNumber>
    </recommendedName>
    <alternativeName>
        <fullName evidence="4">L-kynurenine hydrolase</fullName>
    </alternativeName>
</protein>
<comment type="pathway">
    <text evidence="4 6">Cofactor biosynthesis; NAD(+) biosynthesis; quinolinate from L-kynurenine: step 2/3.</text>
</comment>
<comment type="pathway">
    <text evidence="4 6">Amino-acid degradation; L-kynurenine degradation; L-alanine and anthranilate from L-kynurenine: step 1/1.</text>
</comment>
<dbReference type="GO" id="GO:0009435">
    <property type="term" value="P:NAD+ biosynthetic process"/>
    <property type="evidence" value="ECO:0007669"/>
    <property type="project" value="UniProtKB-UniRule"/>
</dbReference>
<feature type="binding site" evidence="4">
    <location>
        <position position="288"/>
    </location>
    <ligand>
        <name>pyridoxal 5'-phosphate</name>
        <dbReference type="ChEBI" id="CHEBI:597326"/>
    </ligand>
</feature>
<dbReference type="Proteomes" id="UP000219331">
    <property type="component" value="Unassembled WGS sequence"/>
</dbReference>
<accession>A0A285T8U1</accession>
<comment type="subunit">
    <text evidence="4 6">Homodimer.</text>
</comment>
<feature type="binding site" evidence="4">
    <location>
        <position position="108"/>
    </location>
    <ligand>
        <name>pyridoxal 5'-phosphate</name>
        <dbReference type="ChEBI" id="CHEBI:597326"/>
    </ligand>
</feature>
<sequence length="420" mass="45177">MPTGHRATGAAPNGAPDIAALDRNDPLKDRRELFSIPDGVLYLDGNSLGVLPKSVPARLAEAVTKEWGESLIRAWNEHGWIDLPQRVGDRIARIIGAAPGQVTACDSTSINVFKVLAAALALRPDRKVILSDSGNFPTDLYMAQGLRDLLGQGHELKIVAPEQVEAAIGEDVAVVMLTQVDYRSGRLHDMAAITAIAHAAGALTIWDLAHSAGALPVELDAAGADFAVGCGYKYLNGGPGAPAFLYVAQRHLDHVAPPLTGWMGHAAPFAFDLDYRADTGIGRMRVGTPPILSLVALEAALAAFEGVDMAALRAKSISLSELFRAEVERRCPDLELASPRDPQARGSQVSFRFEHGYALMQALIARGVIGDFRAPDVVRFGFTPLYLSHADVMAACDILQEIMETRAWDRPEFHKRAKVT</sequence>
<evidence type="ECO:0000256" key="5">
    <source>
        <dbReference type="NCBIfam" id="TIGR01814"/>
    </source>
</evidence>
<keyword evidence="1 4" id="KW-0662">Pyridine nucleotide biosynthesis</keyword>
<dbReference type="STRING" id="538381.GCA_001696535_02429"/>
<dbReference type="Pfam" id="PF22580">
    <property type="entry name" value="KYNU_C"/>
    <property type="match status" value="1"/>
</dbReference>
<dbReference type="EC" id="3.7.1.3" evidence="4 5"/>
<comment type="catalytic activity">
    <reaction evidence="6">
        <text>3-hydroxy-L-kynurenine + H2O = 3-hydroxyanthranilate + L-alanine + H(+)</text>
        <dbReference type="Rhea" id="RHEA:25143"/>
        <dbReference type="ChEBI" id="CHEBI:15377"/>
        <dbReference type="ChEBI" id="CHEBI:15378"/>
        <dbReference type="ChEBI" id="CHEBI:36559"/>
        <dbReference type="ChEBI" id="CHEBI:57972"/>
        <dbReference type="ChEBI" id="CHEBI:58125"/>
        <dbReference type="EC" id="3.7.1.3"/>
    </reaction>
</comment>
<feature type="binding site" evidence="4">
    <location>
        <position position="262"/>
    </location>
    <ligand>
        <name>pyridoxal 5'-phosphate</name>
        <dbReference type="ChEBI" id="CHEBI:597326"/>
    </ligand>
</feature>
<comment type="similarity">
    <text evidence="4 6">Belongs to the kynureninase family.</text>
</comment>
<dbReference type="GO" id="GO:0019441">
    <property type="term" value="P:L-tryptophan catabolic process to kynurenine"/>
    <property type="evidence" value="ECO:0007669"/>
    <property type="project" value="TreeGrafter"/>
</dbReference>
<evidence type="ECO:0000256" key="2">
    <source>
        <dbReference type="ARBA" id="ARBA00022801"/>
    </source>
</evidence>
<feature type="binding site" evidence="4">
    <location>
        <position position="207"/>
    </location>
    <ligand>
        <name>pyridoxal 5'-phosphate</name>
        <dbReference type="ChEBI" id="CHEBI:597326"/>
    </ligand>
</feature>
<dbReference type="GO" id="GO:0030170">
    <property type="term" value="F:pyridoxal phosphate binding"/>
    <property type="evidence" value="ECO:0007669"/>
    <property type="project" value="UniProtKB-UniRule"/>
</dbReference>
<comment type="cofactor">
    <cofactor evidence="4 6">
        <name>pyridoxal 5'-phosphate</name>
        <dbReference type="ChEBI" id="CHEBI:597326"/>
    </cofactor>
</comment>
<evidence type="ECO:0000313" key="8">
    <source>
        <dbReference type="EMBL" id="SOC17970.1"/>
    </source>
</evidence>
<evidence type="ECO:0000256" key="3">
    <source>
        <dbReference type="ARBA" id="ARBA00022898"/>
    </source>
</evidence>
<comment type="catalytic activity">
    <reaction evidence="4 6">
        <text>L-kynurenine + H2O = anthranilate + L-alanine + H(+)</text>
        <dbReference type="Rhea" id="RHEA:16813"/>
        <dbReference type="ChEBI" id="CHEBI:15377"/>
        <dbReference type="ChEBI" id="CHEBI:15378"/>
        <dbReference type="ChEBI" id="CHEBI:16567"/>
        <dbReference type="ChEBI" id="CHEBI:57959"/>
        <dbReference type="ChEBI" id="CHEBI:57972"/>
        <dbReference type="EC" id="3.7.1.3"/>
    </reaction>
</comment>
<dbReference type="UniPathway" id="UPA00334">
    <property type="reaction ID" value="UER00455"/>
</dbReference>